<comment type="caution">
    <text evidence="6">The sequence shown here is derived from an EMBL/GenBank/DDBJ whole genome shotgun (WGS) entry which is preliminary data.</text>
</comment>
<feature type="domain" description="PX" evidence="5">
    <location>
        <begin position="270"/>
        <end position="393"/>
    </location>
</feature>
<dbReference type="GO" id="GO:0005886">
    <property type="term" value="C:plasma membrane"/>
    <property type="evidence" value="ECO:0007669"/>
    <property type="project" value="TreeGrafter"/>
</dbReference>
<sequence>MATLPRSPKTSRIIGPSTSAAQLRRHSDFDAGINASTAWTESLESTSGSLSDEEPDAEEPEGTHRPARALYDFEGKSEFRELSVDAGDELEIVKEDLADGWSLVKNEAGEVGLLPRTYYTFTADFTAAPEVVASMSGFTKGHQRDASSSTITPRGSLLSQEILPQNTGEWRAAFPSFRQSLLGGKSLNRFSTFVTSGAEEWVLKGTGGTPDLHLHARAPTDSVIEDDDNDEEDGDTEEDEERNRLNRLGLGEADSHFVDASLAWKTKLPPFRVMVHSPSKRTSTLSGAFTIYSVTSLFHPPPSSSTSPPASPTRITVHRRFSHFVILHTALTRRLPGIALPPLPEKQYAGRFSEDFVEARRGDLERYIGRVVRHPIARYAEVITFFLGCESDTEWKRLVPQHLVMPAAGPAFYARVFHPEFNVDAEDASEAVDRFDTHTRAIGKGVQGLRNIFGRVREARVEMSKAERLLSYSLLSLITSKPLASAPVTGASEEEEDYNAKGKGLLNEDGAWCWREGCQDCLKLTKAMQKTSEALQSVADLYDDHARRTQLATHEALKSVAHPSSLYQGVVTTHRSTLSRYEQATAADKRTDGEMAARCETVLNTTMAEMETYHTQKNEDFGALTKEHLDGEIAFYEQVLNRLRSARRNFDEPQFTQLGAESRQASMYERELEHPRLGAPLLPQPAPHVFDAAPMRPVSVAIQEGVGMLLGPSGRGSVFGKFW</sequence>
<dbReference type="GO" id="GO:0016197">
    <property type="term" value="P:endosomal transport"/>
    <property type="evidence" value="ECO:0007669"/>
    <property type="project" value="TreeGrafter"/>
</dbReference>
<gene>
    <name evidence="6" type="ORF">C8F04DRAFT_1256406</name>
</gene>
<dbReference type="InterPro" id="IPR001452">
    <property type="entry name" value="SH3_domain"/>
</dbReference>
<dbReference type="Pfam" id="PF14604">
    <property type="entry name" value="SH3_9"/>
    <property type="match status" value="1"/>
</dbReference>
<dbReference type="InterPro" id="IPR001683">
    <property type="entry name" value="PX_dom"/>
</dbReference>
<dbReference type="SMART" id="SM00326">
    <property type="entry name" value="SH3"/>
    <property type="match status" value="1"/>
</dbReference>
<proteinExistence type="predicted"/>
<dbReference type="InterPro" id="IPR036028">
    <property type="entry name" value="SH3-like_dom_sf"/>
</dbReference>
<accession>A0AAD6T222</accession>
<feature type="compositionally biased region" description="Acidic residues" evidence="3">
    <location>
        <begin position="51"/>
        <end position="60"/>
    </location>
</feature>
<keyword evidence="7" id="KW-1185">Reference proteome</keyword>
<evidence type="ECO:0000259" key="4">
    <source>
        <dbReference type="PROSITE" id="PS50002"/>
    </source>
</evidence>
<keyword evidence="1 2" id="KW-0728">SH3 domain</keyword>
<dbReference type="SMART" id="SM00312">
    <property type="entry name" value="PX"/>
    <property type="match status" value="1"/>
</dbReference>
<dbReference type="PANTHER" id="PTHR45827">
    <property type="entry name" value="SORTING NEXIN"/>
    <property type="match status" value="1"/>
</dbReference>
<dbReference type="AlphaFoldDB" id="A0AAD6T222"/>
<protein>
    <recommendedName>
        <fullName evidence="8">PX-domain-containing protein</fullName>
    </recommendedName>
</protein>
<dbReference type="InterPro" id="IPR019497">
    <property type="entry name" value="Sorting_nexin_WASP-bd-dom"/>
</dbReference>
<feature type="compositionally biased region" description="Acidic residues" evidence="3">
    <location>
        <begin position="223"/>
        <end position="240"/>
    </location>
</feature>
<dbReference type="InterPro" id="IPR036871">
    <property type="entry name" value="PX_dom_sf"/>
</dbReference>
<dbReference type="Gene3D" id="3.30.1520.10">
    <property type="entry name" value="Phox-like domain"/>
    <property type="match status" value="1"/>
</dbReference>
<evidence type="ECO:0000256" key="1">
    <source>
        <dbReference type="ARBA" id="ARBA00022443"/>
    </source>
</evidence>
<dbReference type="GO" id="GO:0031410">
    <property type="term" value="C:cytoplasmic vesicle"/>
    <property type="evidence" value="ECO:0007669"/>
    <property type="project" value="TreeGrafter"/>
</dbReference>
<evidence type="ECO:0000259" key="5">
    <source>
        <dbReference type="PROSITE" id="PS50195"/>
    </source>
</evidence>
<dbReference type="GO" id="GO:0035091">
    <property type="term" value="F:phosphatidylinositol binding"/>
    <property type="evidence" value="ECO:0007669"/>
    <property type="project" value="InterPro"/>
</dbReference>
<evidence type="ECO:0000256" key="2">
    <source>
        <dbReference type="PROSITE-ProRule" id="PRU00192"/>
    </source>
</evidence>
<dbReference type="EMBL" id="JARJCM010000034">
    <property type="protein sequence ID" value="KAJ7037889.1"/>
    <property type="molecule type" value="Genomic_DNA"/>
</dbReference>
<reference evidence="6" key="1">
    <citation type="submission" date="2023-03" db="EMBL/GenBank/DDBJ databases">
        <title>Massive genome expansion in bonnet fungi (Mycena s.s.) driven by repeated elements and novel gene families across ecological guilds.</title>
        <authorList>
            <consortium name="Lawrence Berkeley National Laboratory"/>
            <person name="Harder C.B."/>
            <person name="Miyauchi S."/>
            <person name="Viragh M."/>
            <person name="Kuo A."/>
            <person name="Thoen E."/>
            <person name="Andreopoulos B."/>
            <person name="Lu D."/>
            <person name="Skrede I."/>
            <person name="Drula E."/>
            <person name="Henrissat B."/>
            <person name="Morin E."/>
            <person name="Kohler A."/>
            <person name="Barry K."/>
            <person name="LaButti K."/>
            <person name="Morin E."/>
            <person name="Salamov A."/>
            <person name="Lipzen A."/>
            <person name="Mereny Z."/>
            <person name="Hegedus B."/>
            <person name="Baldrian P."/>
            <person name="Stursova M."/>
            <person name="Weitz H."/>
            <person name="Taylor A."/>
            <person name="Grigoriev I.V."/>
            <person name="Nagy L.G."/>
            <person name="Martin F."/>
            <person name="Kauserud H."/>
        </authorList>
    </citation>
    <scope>NUCLEOTIDE SEQUENCE</scope>
    <source>
        <strain evidence="6">CBHHK200</strain>
    </source>
</reference>
<dbReference type="Proteomes" id="UP001218188">
    <property type="component" value="Unassembled WGS sequence"/>
</dbReference>
<dbReference type="SUPFAM" id="SSF64268">
    <property type="entry name" value="PX domain"/>
    <property type="match status" value="1"/>
</dbReference>
<dbReference type="InterPro" id="IPR027267">
    <property type="entry name" value="AH/BAR_dom_sf"/>
</dbReference>
<evidence type="ECO:0000313" key="6">
    <source>
        <dbReference type="EMBL" id="KAJ7037889.1"/>
    </source>
</evidence>
<feature type="compositionally biased region" description="Low complexity" evidence="3">
    <location>
        <begin position="40"/>
        <end position="50"/>
    </location>
</feature>
<dbReference type="Gene3D" id="2.30.30.40">
    <property type="entry name" value="SH3 Domains"/>
    <property type="match status" value="1"/>
</dbReference>
<dbReference type="PROSITE" id="PS50002">
    <property type="entry name" value="SH3"/>
    <property type="match status" value="1"/>
</dbReference>
<dbReference type="GO" id="GO:0097320">
    <property type="term" value="P:plasma membrane tubulation"/>
    <property type="evidence" value="ECO:0007669"/>
    <property type="project" value="TreeGrafter"/>
</dbReference>
<dbReference type="Pfam" id="PF00787">
    <property type="entry name" value="PX"/>
    <property type="match status" value="1"/>
</dbReference>
<dbReference type="SUPFAM" id="SSF50044">
    <property type="entry name" value="SH3-domain"/>
    <property type="match status" value="1"/>
</dbReference>
<dbReference type="GO" id="GO:0006897">
    <property type="term" value="P:endocytosis"/>
    <property type="evidence" value="ECO:0007669"/>
    <property type="project" value="TreeGrafter"/>
</dbReference>
<dbReference type="Pfam" id="PF10456">
    <property type="entry name" value="BAR_3_WASP_bdg"/>
    <property type="match status" value="1"/>
</dbReference>
<evidence type="ECO:0008006" key="8">
    <source>
        <dbReference type="Google" id="ProtNLM"/>
    </source>
</evidence>
<dbReference type="PANTHER" id="PTHR45827:SF1">
    <property type="entry name" value="SORTING NEXIN"/>
    <property type="match status" value="1"/>
</dbReference>
<dbReference type="Gene3D" id="1.20.1270.60">
    <property type="entry name" value="Arfaptin homology (AH) domain/BAR domain"/>
    <property type="match status" value="1"/>
</dbReference>
<evidence type="ECO:0000256" key="3">
    <source>
        <dbReference type="SAM" id="MobiDB-lite"/>
    </source>
</evidence>
<feature type="region of interest" description="Disordered" evidence="3">
    <location>
        <begin position="1"/>
        <end position="68"/>
    </location>
</feature>
<name>A0AAD6T222_9AGAR</name>
<feature type="region of interest" description="Disordered" evidence="3">
    <location>
        <begin position="212"/>
        <end position="242"/>
    </location>
</feature>
<feature type="domain" description="SH3" evidence="4">
    <location>
        <begin position="62"/>
        <end position="124"/>
    </location>
</feature>
<organism evidence="6 7">
    <name type="scientific">Mycena alexandri</name>
    <dbReference type="NCBI Taxonomy" id="1745969"/>
    <lineage>
        <taxon>Eukaryota</taxon>
        <taxon>Fungi</taxon>
        <taxon>Dikarya</taxon>
        <taxon>Basidiomycota</taxon>
        <taxon>Agaricomycotina</taxon>
        <taxon>Agaricomycetes</taxon>
        <taxon>Agaricomycetidae</taxon>
        <taxon>Agaricales</taxon>
        <taxon>Marasmiineae</taxon>
        <taxon>Mycenaceae</taxon>
        <taxon>Mycena</taxon>
    </lineage>
</organism>
<dbReference type="PROSITE" id="PS50195">
    <property type="entry name" value="PX"/>
    <property type="match status" value="1"/>
</dbReference>
<evidence type="ECO:0000313" key="7">
    <source>
        <dbReference type="Proteomes" id="UP001218188"/>
    </source>
</evidence>